<keyword evidence="2" id="KW-1185">Reference proteome</keyword>
<dbReference type="Proteomes" id="UP000024635">
    <property type="component" value="Unassembled WGS sequence"/>
</dbReference>
<dbReference type="EMBL" id="JARK01000530">
    <property type="protein sequence ID" value="EYC36139.1"/>
    <property type="molecule type" value="Genomic_DNA"/>
</dbReference>
<protein>
    <submittedName>
        <fullName evidence="1">Uncharacterized protein</fullName>
    </submittedName>
</protein>
<sequence length="90" mass="10141">MHFNTLRLAEMAGGRRVRRVIEIGQAVLDARRRHHEDPAADVNLQDDELNVPKMIDAEDAFEGGGAEDVFDLLSCSDDVEEYDEEPSEEL</sequence>
<gene>
    <name evidence="1" type="primary">Acey_s0930.g3096</name>
    <name evidence="1" type="ORF">Y032_0930g3096</name>
</gene>
<evidence type="ECO:0000313" key="1">
    <source>
        <dbReference type="EMBL" id="EYC36139.1"/>
    </source>
</evidence>
<organism evidence="1 2">
    <name type="scientific">Ancylostoma ceylanicum</name>
    <dbReference type="NCBI Taxonomy" id="53326"/>
    <lineage>
        <taxon>Eukaryota</taxon>
        <taxon>Metazoa</taxon>
        <taxon>Ecdysozoa</taxon>
        <taxon>Nematoda</taxon>
        <taxon>Chromadorea</taxon>
        <taxon>Rhabditida</taxon>
        <taxon>Rhabditina</taxon>
        <taxon>Rhabditomorpha</taxon>
        <taxon>Strongyloidea</taxon>
        <taxon>Ancylostomatidae</taxon>
        <taxon>Ancylostomatinae</taxon>
        <taxon>Ancylostoma</taxon>
    </lineage>
</organism>
<comment type="caution">
    <text evidence="1">The sequence shown here is derived from an EMBL/GenBank/DDBJ whole genome shotgun (WGS) entry which is preliminary data.</text>
</comment>
<name>A0A016W8H2_9BILA</name>
<evidence type="ECO:0000313" key="2">
    <source>
        <dbReference type="Proteomes" id="UP000024635"/>
    </source>
</evidence>
<dbReference type="AlphaFoldDB" id="A0A016W8H2"/>
<proteinExistence type="predicted"/>
<reference evidence="2" key="1">
    <citation type="journal article" date="2015" name="Nat. Genet.">
        <title>The genome and transcriptome of the zoonotic hookworm Ancylostoma ceylanicum identify infection-specific gene families.</title>
        <authorList>
            <person name="Schwarz E.M."/>
            <person name="Hu Y."/>
            <person name="Antoshechkin I."/>
            <person name="Miller M.M."/>
            <person name="Sternberg P.W."/>
            <person name="Aroian R.V."/>
        </authorList>
    </citation>
    <scope>NUCLEOTIDE SEQUENCE</scope>
    <source>
        <strain evidence="2">HY135</strain>
    </source>
</reference>
<accession>A0A016W8H2</accession>